<sequence>MAKLTRDPPSDILASVKSVASAASATIVLIHESGNFVTANLLCAFLIIYAHALTVGVSVQAHLPCVFVPKVIPSSVAAARPASLNCRLLEMERGERRDGERGDGERGGE</sequence>
<dbReference type="EnsemblPlants" id="OMERI07G21210.1">
    <property type="protein sequence ID" value="OMERI07G21210.1"/>
    <property type="gene ID" value="OMERI07G21210"/>
</dbReference>
<dbReference type="HOGENOM" id="CLU_2188168_0_0_1"/>
<dbReference type="AlphaFoldDB" id="A0A0E0EFG2"/>
<evidence type="ECO:0000313" key="2">
    <source>
        <dbReference type="Proteomes" id="UP000008021"/>
    </source>
</evidence>
<organism evidence="1">
    <name type="scientific">Oryza meridionalis</name>
    <dbReference type="NCBI Taxonomy" id="40149"/>
    <lineage>
        <taxon>Eukaryota</taxon>
        <taxon>Viridiplantae</taxon>
        <taxon>Streptophyta</taxon>
        <taxon>Embryophyta</taxon>
        <taxon>Tracheophyta</taxon>
        <taxon>Spermatophyta</taxon>
        <taxon>Magnoliopsida</taxon>
        <taxon>Liliopsida</taxon>
        <taxon>Poales</taxon>
        <taxon>Poaceae</taxon>
        <taxon>BOP clade</taxon>
        <taxon>Oryzoideae</taxon>
        <taxon>Oryzeae</taxon>
        <taxon>Oryzinae</taxon>
        <taxon>Oryza</taxon>
    </lineage>
</organism>
<dbReference type="Proteomes" id="UP000008021">
    <property type="component" value="Chromosome 7"/>
</dbReference>
<name>A0A0E0EFG2_9ORYZ</name>
<keyword evidence="2" id="KW-1185">Reference proteome</keyword>
<protein>
    <submittedName>
        <fullName evidence="1">Uncharacterized protein</fullName>
    </submittedName>
</protein>
<evidence type="ECO:0000313" key="1">
    <source>
        <dbReference type="EnsemblPlants" id="OMERI07G21210.1"/>
    </source>
</evidence>
<proteinExistence type="predicted"/>
<accession>A0A0E0EFG2</accession>
<reference evidence="1" key="1">
    <citation type="submission" date="2015-04" db="UniProtKB">
        <authorList>
            <consortium name="EnsemblPlants"/>
        </authorList>
    </citation>
    <scope>IDENTIFICATION</scope>
</reference>
<reference evidence="1" key="2">
    <citation type="submission" date="2018-05" db="EMBL/GenBank/DDBJ databases">
        <title>OmerRS3 (Oryza meridionalis Reference Sequence Version 3).</title>
        <authorList>
            <person name="Zhang J."/>
            <person name="Kudrna D."/>
            <person name="Lee S."/>
            <person name="Talag J."/>
            <person name="Welchert J."/>
            <person name="Wing R.A."/>
        </authorList>
    </citation>
    <scope>NUCLEOTIDE SEQUENCE [LARGE SCALE GENOMIC DNA]</scope>
    <source>
        <strain evidence="1">cv. OR44</strain>
    </source>
</reference>
<dbReference type="Gramene" id="OMERI07G21210.1">
    <property type="protein sequence ID" value="OMERI07G21210.1"/>
    <property type="gene ID" value="OMERI07G21210"/>
</dbReference>